<protein>
    <recommendedName>
        <fullName evidence="1">non-specific serine/threonine protein kinase</fullName>
        <ecNumber evidence="1">2.7.11.1</ecNumber>
    </recommendedName>
</protein>
<feature type="compositionally biased region" description="Low complexity" evidence="8">
    <location>
        <begin position="582"/>
        <end position="598"/>
    </location>
</feature>
<evidence type="ECO:0000256" key="8">
    <source>
        <dbReference type="SAM" id="MobiDB-lite"/>
    </source>
</evidence>
<keyword evidence="6 7" id="KW-0067">ATP-binding</keyword>
<evidence type="ECO:0000256" key="6">
    <source>
        <dbReference type="ARBA" id="ARBA00022840"/>
    </source>
</evidence>
<dbReference type="PANTHER" id="PTHR43289:SF6">
    <property type="entry name" value="SERINE_THREONINE-PROTEIN KINASE NEKL-3"/>
    <property type="match status" value="1"/>
</dbReference>
<evidence type="ECO:0000256" key="1">
    <source>
        <dbReference type="ARBA" id="ARBA00012513"/>
    </source>
</evidence>
<dbReference type="CDD" id="cd14014">
    <property type="entry name" value="STKc_PknB_like"/>
    <property type="match status" value="1"/>
</dbReference>
<evidence type="ECO:0000256" key="5">
    <source>
        <dbReference type="ARBA" id="ARBA00022777"/>
    </source>
</evidence>
<dbReference type="PROSITE" id="PS00107">
    <property type="entry name" value="PROTEIN_KINASE_ATP"/>
    <property type="match status" value="1"/>
</dbReference>
<dbReference type="InterPro" id="IPR008271">
    <property type="entry name" value="Ser/Thr_kinase_AS"/>
</dbReference>
<dbReference type="InterPro" id="IPR011009">
    <property type="entry name" value="Kinase-like_dom_sf"/>
</dbReference>
<keyword evidence="12" id="KW-1185">Reference proteome</keyword>
<feature type="binding site" evidence="7">
    <location>
        <position position="329"/>
    </location>
    <ligand>
        <name>ATP</name>
        <dbReference type="ChEBI" id="CHEBI:30616"/>
    </ligand>
</feature>
<proteinExistence type="predicted"/>
<feature type="compositionally biased region" description="Basic residues" evidence="8">
    <location>
        <begin position="54"/>
        <end position="70"/>
    </location>
</feature>
<evidence type="ECO:0000259" key="10">
    <source>
        <dbReference type="PROSITE" id="PS50011"/>
    </source>
</evidence>
<evidence type="ECO:0000313" key="11">
    <source>
        <dbReference type="EMBL" id="TVT16167.1"/>
    </source>
</evidence>
<evidence type="ECO:0000256" key="2">
    <source>
        <dbReference type="ARBA" id="ARBA00022527"/>
    </source>
</evidence>
<dbReference type="PROSITE" id="PS00108">
    <property type="entry name" value="PROTEIN_KINASE_ST"/>
    <property type="match status" value="1"/>
</dbReference>
<keyword evidence="3" id="KW-0808">Transferase</keyword>
<feature type="compositionally biased region" description="Basic residues" evidence="8">
    <location>
        <begin position="213"/>
        <end position="227"/>
    </location>
</feature>
<name>A0A557ZVX1_9PSEU</name>
<feature type="compositionally biased region" description="Basic residues" evidence="8">
    <location>
        <begin position="109"/>
        <end position="127"/>
    </location>
</feature>
<evidence type="ECO:0000256" key="7">
    <source>
        <dbReference type="PROSITE-ProRule" id="PRU10141"/>
    </source>
</evidence>
<dbReference type="InterPro" id="IPR017441">
    <property type="entry name" value="Protein_kinase_ATP_BS"/>
</dbReference>
<dbReference type="GO" id="GO:0005524">
    <property type="term" value="F:ATP binding"/>
    <property type="evidence" value="ECO:0007669"/>
    <property type="project" value="UniProtKB-UniRule"/>
</dbReference>
<dbReference type="InterPro" id="IPR000719">
    <property type="entry name" value="Prot_kinase_dom"/>
</dbReference>
<dbReference type="PANTHER" id="PTHR43289">
    <property type="entry name" value="MITOGEN-ACTIVATED PROTEIN KINASE KINASE KINASE 20-RELATED"/>
    <property type="match status" value="1"/>
</dbReference>
<dbReference type="GO" id="GO:0004674">
    <property type="term" value="F:protein serine/threonine kinase activity"/>
    <property type="evidence" value="ECO:0007669"/>
    <property type="project" value="UniProtKB-KW"/>
</dbReference>
<feature type="region of interest" description="Disordered" evidence="8">
    <location>
        <begin position="566"/>
        <end position="636"/>
    </location>
</feature>
<reference evidence="11 12" key="1">
    <citation type="submission" date="2019-07" db="EMBL/GenBank/DDBJ databases">
        <title>New species of Amycolatopsis and Streptomyces.</title>
        <authorList>
            <person name="Duangmal K."/>
            <person name="Teo W.F.A."/>
            <person name="Lipun K."/>
        </authorList>
    </citation>
    <scope>NUCLEOTIDE SEQUENCE [LARGE SCALE GENOMIC DNA]</scope>
    <source>
        <strain evidence="11 12">JCM 30562</strain>
    </source>
</reference>
<feature type="region of interest" description="Disordered" evidence="8">
    <location>
        <begin position="196"/>
        <end position="272"/>
    </location>
</feature>
<dbReference type="PROSITE" id="PS50011">
    <property type="entry name" value="PROTEIN_KINASE_DOM"/>
    <property type="match status" value="1"/>
</dbReference>
<feature type="region of interest" description="Disordered" evidence="8">
    <location>
        <begin position="671"/>
        <end position="714"/>
    </location>
</feature>
<dbReference type="EC" id="2.7.11.1" evidence="1"/>
<dbReference type="Gene3D" id="1.10.510.10">
    <property type="entry name" value="Transferase(Phosphotransferase) domain 1"/>
    <property type="match status" value="1"/>
</dbReference>
<evidence type="ECO:0000256" key="4">
    <source>
        <dbReference type="ARBA" id="ARBA00022741"/>
    </source>
</evidence>
<keyword evidence="2 11" id="KW-0723">Serine/threonine-protein kinase</keyword>
<feature type="compositionally biased region" description="Basic residues" evidence="8">
    <location>
        <begin position="29"/>
        <end position="40"/>
    </location>
</feature>
<keyword evidence="4 7" id="KW-0547">Nucleotide-binding</keyword>
<gene>
    <name evidence="11" type="ORF">FNH06_35130</name>
</gene>
<accession>A0A557ZVX1</accession>
<sequence>MTAVELAQDHVRPGQLGLGPEGVEVHPATRARRRPPRHPIYRGGHAPPDQADHRARRARGARRRGVRGARAHAGTAARLGGGCWPGHGIPVPRGVLAAHRGTRPAHGVQPRRRAVARHGRGRRRVDHRHRDLRDARLRPRPAARARPRFPAPAAESGAHGGRTARRRRRSRGRLAAPDPRRAVRAVRLLLRDPVRAPAALPRRHGARQPARHDRGRRARRRAHRRHPTGPARVLPRVRAGGSPRNDQGRPGGSLRKPHEAARYTRPGARGGCACSIRPRNAGSFRGVVAIDTGQLIAGHYRLVEHIGSGAMGVVWRAVDERLERAVAVKQILAQPGMSEAERSSMRQRAMREAKNAARFQHPNAIVVFDVAEQDGDPCLVMEYLPSKSLSAVIAEQGTLPLAQVARIGEQVAAAIVAAHRAGIVHRDIKPANILIDEHGTAKITDFGISRAAGDLTLTQTGLIGGTPAYLAPELARGSDPSPASDVFSLGATLYHALEGQPPYGNSTNQLALLYTAANGQVIPPHQSGKATALLMSLLRIEPDERPSMAEARDRLAALAAGEPEANAGTLVSPPLYNSGRQPAAMPMAEAPPASAERPPWQRTTAAVAAAPQRSPRTPTAAFIPPARPAGQGSSSPAAARRKGIVIGSVAAAVVVVGVVLFLVLNSGGSDGGTSAQSLPDGGVPSSAPSSAPSTPVNAAPLGQTQNTGGTPNYGQAGNMVKTYLDAAGSPSTWNLLTPGAQAAYGSQQAFQAYWAAHKIDSYKSILADAGPNADGSVDMYVTINGNRVHWRVVNTAEGMRIDADTRIG</sequence>
<keyword evidence="9" id="KW-1133">Transmembrane helix</keyword>
<dbReference type="Proteomes" id="UP000318578">
    <property type="component" value="Unassembled WGS sequence"/>
</dbReference>
<dbReference type="Pfam" id="PF00069">
    <property type="entry name" value="Pkinase"/>
    <property type="match status" value="1"/>
</dbReference>
<keyword evidence="9" id="KW-0812">Transmembrane</keyword>
<keyword evidence="9" id="KW-0472">Membrane</keyword>
<dbReference type="EMBL" id="VJZA01000106">
    <property type="protein sequence ID" value="TVT16167.1"/>
    <property type="molecule type" value="Genomic_DNA"/>
</dbReference>
<evidence type="ECO:0000256" key="9">
    <source>
        <dbReference type="SAM" id="Phobius"/>
    </source>
</evidence>
<feature type="domain" description="Protein kinase" evidence="10">
    <location>
        <begin position="300"/>
        <end position="558"/>
    </location>
</feature>
<organism evidence="11 12">
    <name type="scientific">Amycolatopsis acidiphila</name>
    <dbReference type="NCBI Taxonomy" id="715473"/>
    <lineage>
        <taxon>Bacteria</taxon>
        <taxon>Bacillati</taxon>
        <taxon>Actinomycetota</taxon>
        <taxon>Actinomycetes</taxon>
        <taxon>Pseudonocardiales</taxon>
        <taxon>Pseudonocardiaceae</taxon>
        <taxon>Amycolatopsis</taxon>
    </lineage>
</organism>
<dbReference type="SMART" id="SM00220">
    <property type="entry name" value="S_TKc"/>
    <property type="match status" value="1"/>
</dbReference>
<dbReference type="Gene3D" id="3.30.200.20">
    <property type="entry name" value="Phosphorylase Kinase, domain 1"/>
    <property type="match status" value="1"/>
</dbReference>
<feature type="compositionally biased region" description="Low complexity" evidence="8">
    <location>
        <begin position="684"/>
        <end position="700"/>
    </location>
</feature>
<evidence type="ECO:0000313" key="12">
    <source>
        <dbReference type="Proteomes" id="UP000318578"/>
    </source>
</evidence>
<feature type="region of interest" description="Disordered" evidence="8">
    <location>
        <begin position="101"/>
        <end position="180"/>
    </location>
</feature>
<evidence type="ECO:0000256" key="3">
    <source>
        <dbReference type="ARBA" id="ARBA00022679"/>
    </source>
</evidence>
<feature type="compositionally biased region" description="Basic and acidic residues" evidence="8">
    <location>
        <begin position="128"/>
        <end position="137"/>
    </location>
</feature>
<keyword evidence="5 11" id="KW-0418">Kinase</keyword>
<feature type="region of interest" description="Disordered" evidence="8">
    <location>
        <begin position="28"/>
        <end position="73"/>
    </location>
</feature>
<feature type="compositionally biased region" description="Basic residues" evidence="8">
    <location>
        <begin position="138"/>
        <end position="147"/>
    </location>
</feature>
<comment type="caution">
    <text evidence="11">The sequence shown here is derived from an EMBL/GenBank/DDBJ whole genome shotgun (WGS) entry which is preliminary data.</text>
</comment>
<feature type="transmembrane region" description="Helical" evidence="9">
    <location>
        <begin position="643"/>
        <end position="664"/>
    </location>
</feature>
<feature type="compositionally biased region" description="Polar residues" evidence="8">
    <location>
        <begin position="702"/>
        <end position="714"/>
    </location>
</feature>
<feature type="compositionally biased region" description="Basic residues" evidence="8">
    <location>
        <begin position="162"/>
        <end position="172"/>
    </location>
</feature>
<dbReference type="AlphaFoldDB" id="A0A557ZVX1"/>
<dbReference type="OrthoDB" id="9762169at2"/>
<dbReference type="SUPFAM" id="SSF56112">
    <property type="entry name" value="Protein kinase-like (PK-like)"/>
    <property type="match status" value="1"/>
</dbReference>